<dbReference type="InterPro" id="IPR045632">
    <property type="entry name" value="DUF6314"/>
</dbReference>
<dbReference type="AlphaFoldDB" id="A0A931G596"/>
<dbReference type="RefSeq" id="WP_196396642.1">
    <property type="nucleotide sequence ID" value="NZ_JADNYM010000011.1"/>
</dbReference>
<sequence length="151" mass="16716">MEPVPVADLCAYLAGSWRVERTLVDRSSGSRGRFDGTVLFVPGDFEPDGGGLRQREHGTISWPTYTGKATREYLLQATTEPAALDIYFPAGRFFHTLNLSAGTWTTVHGCAPDTYTVTYHVVSARRLDYEWDVSGPDKNLLLTTSLFRPVG</sequence>
<gene>
    <name evidence="2" type="ORF">IV500_09870</name>
</gene>
<reference evidence="2 3" key="1">
    <citation type="submission" date="2020-11" db="EMBL/GenBank/DDBJ databases">
        <title>Arthrobacter antarcticus sp. nov., isolated from Antarctic Soil.</title>
        <authorList>
            <person name="Li J."/>
        </authorList>
    </citation>
    <scope>NUCLEOTIDE SEQUENCE [LARGE SCALE GENOMIC DNA]</scope>
    <source>
        <strain evidence="2 3">Z1-20</strain>
    </source>
</reference>
<keyword evidence="3" id="KW-1185">Reference proteome</keyword>
<dbReference type="EMBL" id="JADNYM010000011">
    <property type="protein sequence ID" value="MBG0739693.1"/>
    <property type="molecule type" value="Genomic_DNA"/>
</dbReference>
<feature type="domain" description="DUF6314" evidence="1">
    <location>
        <begin position="13"/>
        <end position="145"/>
    </location>
</feature>
<name>A0A931G596_9MICC</name>
<evidence type="ECO:0000259" key="1">
    <source>
        <dbReference type="Pfam" id="PF19834"/>
    </source>
</evidence>
<organism evidence="2 3">
    <name type="scientific">Arthrobacter terrae</name>
    <dbReference type="NCBI Taxonomy" id="2935737"/>
    <lineage>
        <taxon>Bacteria</taxon>
        <taxon>Bacillati</taxon>
        <taxon>Actinomycetota</taxon>
        <taxon>Actinomycetes</taxon>
        <taxon>Micrococcales</taxon>
        <taxon>Micrococcaceae</taxon>
        <taxon>Arthrobacter</taxon>
    </lineage>
</organism>
<dbReference type="Pfam" id="PF19834">
    <property type="entry name" value="DUF6314"/>
    <property type="match status" value="1"/>
</dbReference>
<evidence type="ECO:0000313" key="3">
    <source>
        <dbReference type="Proteomes" id="UP000655366"/>
    </source>
</evidence>
<comment type="caution">
    <text evidence="2">The sequence shown here is derived from an EMBL/GenBank/DDBJ whole genome shotgun (WGS) entry which is preliminary data.</text>
</comment>
<evidence type="ECO:0000313" key="2">
    <source>
        <dbReference type="EMBL" id="MBG0739693.1"/>
    </source>
</evidence>
<proteinExistence type="predicted"/>
<accession>A0A931G596</accession>
<dbReference type="Proteomes" id="UP000655366">
    <property type="component" value="Unassembled WGS sequence"/>
</dbReference>
<protein>
    <recommendedName>
        <fullName evidence="1">DUF6314 domain-containing protein</fullName>
    </recommendedName>
</protein>